<organism evidence="1 2">
    <name type="scientific">Clostridium aminobutyricum</name>
    <dbReference type="NCBI Taxonomy" id="33953"/>
    <lineage>
        <taxon>Bacteria</taxon>
        <taxon>Bacillati</taxon>
        <taxon>Bacillota</taxon>
        <taxon>Clostridia</taxon>
        <taxon>Eubacteriales</taxon>
        <taxon>Clostridiaceae</taxon>
        <taxon>Clostridium</taxon>
    </lineage>
</organism>
<dbReference type="Proteomes" id="UP000664545">
    <property type="component" value="Unassembled WGS sequence"/>
</dbReference>
<proteinExistence type="predicted"/>
<dbReference type="EMBL" id="JAFJZZ010000001">
    <property type="protein sequence ID" value="MBN7772118.1"/>
    <property type="molecule type" value="Genomic_DNA"/>
</dbReference>
<dbReference type="AlphaFoldDB" id="A0A939D790"/>
<dbReference type="Pfam" id="PF13526">
    <property type="entry name" value="DUF4125"/>
    <property type="match status" value="1"/>
</dbReference>
<reference evidence="1" key="1">
    <citation type="submission" date="2021-02" db="EMBL/GenBank/DDBJ databases">
        <title>Abyssanaerobacter marinus gen.nov., sp., nov, anaerobic bacterium isolated from the Onnuri vent field of Indian Ocean and suggestion of Mogibacteriaceae fam. nov., and proposal of reclassification of ambiguous this family's genus member.</title>
        <authorList>
            <person name="Kim Y.J."/>
            <person name="Yang J.-A."/>
        </authorList>
    </citation>
    <scope>NUCLEOTIDE SEQUENCE</scope>
    <source>
        <strain evidence="1">DSM 2634</strain>
    </source>
</reference>
<comment type="caution">
    <text evidence="1">The sequence shown here is derived from an EMBL/GenBank/DDBJ whole genome shotgun (WGS) entry which is preliminary data.</text>
</comment>
<dbReference type="InterPro" id="IPR025191">
    <property type="entry name" value="DUF4125"/>
</dbReference>
<sequence length="212" mass="24822">MFGYSSEEERRQAVDRIIKTEWEMFQKVNNIGGRADCQNDWNTFHVMRCSQYSAWTDRMLMSYEKDLNAAVLQGRNLVMEKYAYMMEFTAPDYYRTELAPFLPKVDTESMLIIREITDYLIECEKEIALKYPTLSKAGRTIAFEEDNDGFTSVETYTIGELKTYSKDTLELYLEHIRVNRAADKNIVLVVKSTMVKLYGYVSMEDAESKMQL</sequence>
<keyword evidence="2" id="KW-1185">Reference proteome</keyword>
<evidence type="ECO:0000313" key="2">
    <source>
        <dbReference type="Proteomes" id="UP000664545"/>
    </source>
</evidence>
<gene>
    <name evidence="1" type="ORF">JYB65_01975</name>
</gene>
<accession>A0A939D790</accession>
<evidence type="ECO:0000313" key="1">
    <source>
        <dbReference type="EMBL" id="MBN7772118.1"/>
    </source>
</evidence>
<protein>
    <submittedName>
        <fullName evidence="1">DUF4125 family protein</fullName>
    </submittedName>
</protein>
<name>A0A939D790_CLOAM</name>
<dbReference type="RefSeq" id="WP_206580893.1">
    <property type="nucleotide sequence ID" value="NZ_JAFJZZ010000001.1"/>
</dbReference>